<dbReference type="InterPro" id="IPR036388">
    <property type="entry name" value="WH-like_DNA-bd_sf"/>
</dbReference>
<protein>
    <submittedName>
        <fullName evidence="5">Winged helix-turn-helix transcriptional regulator</fullName>
    </submittedName>
</protein>
<evidence type="ECO:0000313" key="6">
    <source>
        <dbReference type="Proteomes" id="UP001207626"/>
    </source>
</evidence>
<evidence type="ECO:0000313" key="5">
    <source>
        <dbReference type="EMBL" id="MCY9521242.1"/>
    </source>
</evidence>
<dbReference type="Gene3D" id="1.10.10.10">
    <property type="entry name" value="Winged helix-like DNA-binding domain superfamily/Winged helix DNA-binding domain"/>
    <property type="match status" value="1"/>
</dbReference>
<dbReference type="SUPFAM" id="SSF46785">
    <property type="entry name" value="Winged helix' DNA-binding domain"/>
    <property type="match status" value="1"/>
</dbReference>
<evidence type="ECO:0000256" key="2">
    <source>
        <dbReference type="ARBA" id="ARBA00023125"/>
    </source>
</evidence>
<evidence type="ECO:0000259" key="4">
    <source>
        <dbReference type="PROSITE" id="PS51118"/>
    </source>
</evidence>
<dbReference type="Proteomes" id="UP001207626">
    <property type="component" value="Unassembled WGS sequence"/>
</dbReference>
<proteinExistence type="predicted"/>
<keyword evidence="3" id="KW-0804">Transcription</keyword>
<comment type="caution">
    <text evidence="5">The sequence shown here is derived from an EMBL/GenBank/DDBJ whole genome shotgun (WGS) entry which is preliminary data.</text>
</comment>
<organism evidence="5 6">
    <name type="scientific">Paenibacillus apiarius</name>
    <dbReference type="NCBI Taxonomy" id="46240"/>
    <lineage>
        <taxon>Bacteria</taxon>
        <taxon>Bacillati</taxon>
        <taxon>Bacillota</taxon>
        <taxon>Bacilli</taxon>
        <taxon>Bacillales</taxon>
        <taxon>Paenibacillaceae</taxon>
        <taxon>Paenibacillus</taxon>
    </lineage>
</organism>
<evidence type="ECO:0000256" key="3">
    <source>
        <dbReference type="ARBA" id="ARBA00023163"/>
    </source>
</evidence>
<dbReference type="PROSITE" id="PS51118">
    <property type="entry name" value="HTH_HXLR"/>
    <property type="match status" value="1"/>
</dbReference>
<dbReference type="PANTHER" id="PTHR33204:SF37">
    <property type="entry name" value="HTH-TYPE TRANSCRIPTIONAL REGULATOR YODB"/>
    <property type="match status" value="1"/>
</dbReference>
<dbReference type="InterPro" id="IPR002577">
    <property type="entry name" value="HTH_HxlR"/>
</dbReference>
<keyword evidence="1" id="KW-0805">Transcription regulation</keyword>
<dbReference type="RefSeq" id="WP_268601671.1">
    <property type="nucleotide sequence ID" value="NZ_JAMDLV010000021.1"/>
</dbReference>
<name>A0ABT4DV68_9BACL</name>
<gene>
    <name evidence="5" type="ORF">M5X09_16445</name>
</gene>
<evidence type="ECO:0000256" key="1">
    <source>
        <dbReference type="ARBA" id="ARBA00023015"/>
    </source>
</evidence>
<reference evidence="5 6" key="1">
    <citation type="submission" date="2022-05" db="EMBL/GenBank/DDBJ databases">
        <title>Genome Sequencing of Bee-Associated Microbes.</title>
        <authorList>
            <person name="Dunlap C."/>
        </authorList>
    </citation>
    <scope>NUCLEOTIDE SEQUENCE [LARGE SCALE GENOMIC DNA]</scope>
    <source>
        <strain evidence="5 6">NRRL NRS-1438</strain>
    </source>
</reference>
<sequence length="85" mass="9911">MQKQNGKSVNEKINHYANLGTALIKADLVIEQHLDYCQLRELEEHGMVERKIYPEVPPRVEYSITEKGQRLEGIFIELKRFGLTL</sequence>
<dbReference type="PANTHER" id="PTHR33204">
    <property type="entry name" value="TRANSCRIPTIONAL REGULATOR, MARR FAMILY"/>
    <property type="match status" value="1"/>
</dbReference>
<keyword evidence="6" id="KW-1185">Reference proteome</keyword>
<accession>A0ABT4DV68</accession>
<dbReference type="EMBL" id="JAMDLW010000022">
    <property type="protein sequence ID" value="MCY9521242.1"/>
    <property type="molecule type" value="Genomic_DNA"/>
</dbReference>
<dbReference type="Pfam" id="PF01638">
    <property type="entry name" value="HxlR"/>
    <property type="match status" value="1"/>
</dbReference>
<keyword evidence="2" id="KW-0238">DNA-binding</keyword>
<feature type="domain" description="HTH hxlR-type" evidence="4">
    <location>
        <begin position="1"/>
        <end position="85"/>
    </location>
</feature>
<dbReference type="InterPro" id="IPR036390">
    <property type="entry name" value="WH_DNA-bd_sf"/>
</dbReference>